<dbReference type="EMBL" id="CACRXK020000114">
    <property type="protein sequence ID" value="CAB3978447.1"/>
    <property type="molecule type" value="Genomic_DNA"/>
</dbReference>
<name>A0A7D9HB88_PARCT</name>
<sequence>MAATTTKLTKNQVSEGLDTFAKWFPEEAASIEKHRDTIIRHIVEGTSPDVGSPLLVQTHAKVSAPPPAENLSLTPCAEAIGVFLADVIIFVLGLAGLRVPFSNRIVRALVRELGEERLRGFVEAIRNFNEALGKWEKAKALFAIIVEIYNVRGFVIVFKVLYDEMTWQDWLITSVKASALIILWVGTDGGIFIAQAVLGIMGAKALIKDGIEAAKVCSCT</sequence>
<evidence type="ECO:0000313" key="1">
    <source>
        <dbReference type="EMBL" id="CAB3978447.1"/>
    </source>
</evidence>
<evidence type="ECO:0000313" key="2">
    <source>
        <dbReference type="Proteomes" id="UP001152795"/>
    </source>
</evidence>
<keyword evidence="2" id="KW-1185">Reference proteome</keyword>
<reference evidence="1" key="1">
    <citation type="submission" date="2020-04" db="EMBL/GenBank/DDBJ databases">
        <authorList>
            <person name="Alioto T."/>
            <person name="Alioto T."/>
            <person name="Gomez Garrido J."/>
        </authorList>
    </citation>
    <scope>NUCLEOTIDE SEQUENCE</scope>
    <source>
        <strain evidence="1">A484AB</strain>
    </source>
</reference>
<comment type="caution">
    <text evidence="1">The sequence shown here is derived from an EMBL/GenBank/DDBJ whole genome shotgun (WGS) entry which is preliminary data.</text>
</comment>
<dbReference type="Proteomes" id="UP001152795">
    <property type="component" value="Unassembled WGS sequence"/>
</dbReference>
<accession>A0A7D9HB88</accession>
<dbReference type="OrthoDB" id="5979050at2759"/>
<protein>
    <submittedName>
        <fullName evidence="1">Uncharacterized protein</fullName>
    </submittedName>
</protein>
<proteinExistence type="predicted"/>
<organism evidence="1 2">
    <name type="scientific">Paramuricea clavata</name>
    <name type="common">Red gorgonian</name>
    <name type="synonym">Violescent sea-whip</name>
    <dbReference type="NCBI Taxonomy" id="317549"/>
    <lineage>
        <taxon>Eukaryota</taxon>
        <taxon>Metazoa</taxon>
        <taxon>Cnidaria</taxon>
        <taxon>Anthozoa</taxon>
        <taxon>Octocorallia</taxon>
        <taxon>Malacalcyonacea</taxon>
        <taxon>Plexauridae</taxon>
        <taxon>Paramuricea</taxon>
    </lineage>
</organism>
<dbReference type="AlphaFoldDB" id="A0A7D9HB88"/>
<gene>
    <name evidence="1" type="ORF">PACLA_8A028949</name>
</gene>